<name>A0A928TUU1_UNCKA</name>
<gene>
    <name evidence="2" type="ORF">HS096_05415</name>
</gene>
<evidence type="ECO:0000313" key="2">
    <source>
        <dbReference type="EMBL" id="MBE7525751.1"/>
    </source>
</evidence>
<comment type="caution">
    <text evidence="2">The sequence shown here is derived from an EMBL/GenBank/DDBJ whole genome shotgun (WGS) entry which is preliminary data.</text>
</comment>
<sequence length="176" mass="21295">MTEYRRAYVPGGSWFFTVNLAERKNNLVLVEKIDLLRSAFEYTQQRHPFRMDAVVILPDHLHCIWTLPQDDADFSTRWNLLKGYFSRHIATGERISASRKSRRERGLWQRRFWEHLLRDQNDFNRHADYIHWNPVKHGWVKSVSDWPYSSFHRYVERGVYPEHWGNDEGYDIEGLE</sequence>
<dbReference type="InterPro" id="IPR052715">
    <property type="entry name" value="RAYT_transposase"/>
</dbReference>
<dbReference type="Gene3D" id="3.30.70.1290">
    <property type="entry name" value="Transposase IS200-like"/>
    <property type="match status" value="1"/>
</dbReference>
<evidence type="ECO:0000259" key="1">
    <source>
        <dbReference type="SMART" id="SM01321"/>
    </source>
</evidence>
<dbReference type="Proteomes" id="UP000710385">
    <property type="component" value="Unassembled WGS sequence"/>
</dbReference>
<dbReference type="InterPro" id="IPR036515">
    <property type="entry name" value="Transposase_17_sf"/>
</dbReference>
<reference evidence="2" key="1">
    <citation type="submission" date="2020-05" db="EMBL/GenBank/DDBJ databases">
        <title>High-Quality Genomes of Partial-Nitritation/Anammox System by Hierarchical Clustering Based Hybrid Assembly.</title>
        <authorList>
            <person name="Liu L."/>
            <person name="Wang Y."/>
            <person name="Che Y."/>
            <person name="Chen Y."/>
            <person name="Xia Y."/>
            <person name="Luo R."/>
            <person name="Cheng S.H."/>
            <person name="Zheng C."/>
            <person name="Zhang T."/>
        </authorList>
    </citation>
    <scope>NUCLEOTIDE SEQUENCE</scope>
    <source>
        <strain evidence="2">H1_PAT1</strain>
    </source>
</reference>
<organism evidence="2 3">
    <name type="scientific">candidate division WWE3 bacterium</name>
    <dbReference type="NCBI Taxonomy" id="2053526"/>
    <lineage>
        <taxon>Bacteria</taxon>
        <taxon>Katanobacteria</taxon>
    </lineage>
</organism>
<proteinExistence type="predicted"/>
<dbReference type="InterPro" id="IPR002686">
    <property type="entry name" value="Transposase_17"/>
</dbReference>
<dbReference type="PANTHER" id="PTHR36966">
    <property type="entry name" value="REP-ASSOCIATED TYROSINE TRANSPOSASE"/>
    <property type="match status" value="1"/>
</dbReference>
<dbReference type="SMART" id="SM01321">
    <property type="entry name" value="Y1_Tnp"/>
    <property type="match status" value="1"/>
</dbReference>
<dbReference type="PANTHER" id="PTHR36966:SF1">
    <property type="entry name" value="REP-ASSOCIATED TYROSINE TRANSPOSASE"/>
    <property type="match status" value="1"/>
</dbReference>
<protein>
    <submittedName>
        <fullName evidence="2">Transposase</fullName>
    </submittedName>
</protein>
<dbReference type="EMBL" id="JABTTY010000002">
    <property type="protein sequence ID" value="MBE7525751.1"/>
    <property type="molecule type" value="Genomic_DNA"/>
</dbReference>
<feature type="domain" description="Transposase IS200-like" evidence="1">
    <location>
        <begin position="9"/>
        <end position="133"/>
    </location>
</feature>
<dbReference type="Pfam" id="PF01797">
    <property type="entry name" value="Y1_Tnp"/>
    <property type="match status" value="1"/>
</dbReference>
<evidence type="ECO:0000313" key="3">
    <source>
        <dbReference type="Proteomes" id="UP000710385"/>
    </source>
</evidence>
<dbReference type="AlphaFoldDB" id="A0A928TUU1"/>
<accession>A0A928TUU1</accession>
<dbReference type="GO" id="GO:0043565">
    <property type="term" value="F:sequence-specific DNA binding"/>
    <property type="evidence" value="ECO:0007669"/>
    <property type="project" value="TreeGrafter"/>
</dbReference>
<dbReference type="NCBIfam" id="NF047646">
    <property type="entry name" value="REP_Tyr_transpos"/>
    <property type="match status" value="1"/>
</dbReference>
<dbReference type="GO" id="GO:0004803">
    <property type="term" value="F:transposase activity"/>
    <property type="evidence" value="ECO:0007669"/>
    <property type="project" value="InterPro"/>
</dbReference>
<dbReference type="GO" id="GO:0006313">
    <property type="term" value="P:DNA transposition"/>
    <property type="evidence" value="ECO:0007669"/>
    <property type="project" value="InterPro"/>
</dbReference>
<dbReference type="SUPFAM" id="SSF143422">
    <property type="entry name" value="Transposase IS200-like"/>
    <property type="match status" value="1"/>
</dbReference>